<protein>
    <submittedName>
        <fullName evidence="1">Uncharacterized protein</fullName>
    </submittedName>
</protein>
<proteinExistence type="predicted"/>
<name>A0A5N6YD49_9EURO</name>
<sequence>MPDNDISLFGNDSQHVVSFTKTEVGSGTATVSGLKGGVHLLKYFLENLQGKPVGSLETELKVPHSSIELFKDKKNESSFRVKRELHIRDPSLKGDAITECAGNSATVLLLEDPVLERAHSTEEISKLFTIVNDLKEKVLVCKISRPLSKKYQVNFLEVLGKIVNNFEDLKRNTQGNLAPE</sequence>
<reference evidence="1" key="1">
    <citation type="submission" date="2019-04" db="EMBL/GenBank/DDBJ databases">
        <title>Friends and foes A comparative genomics study of 23 Aspergillus species from section Flavi.</title>
        <authorList>
            <consortium name="DOE Joint Genome Institute"/>
            <person name="Kjaerbolling I."/>
            <person name="Vesth T."/>
            <person name="Frisvad J.C."/>
            <person name="Nybo J.L."/>
            <person name="Theobald S."/>
            <person name="Kildgaard S."/>
            <person name="Isbrandt T."/>
            <person name="Kuo A."/>
            <person name="Sato A."/>
            <person name="Lyhne E.K."/>
            <person name="Kogle M.E."/>
            <person name="Wiebenga A."/>
            <person name="Kun R.S."/>
            <person name="Lubbers R.J."/>
            <person name="Makela M.R."/>
            <person name="Barry K."/>
            <person name="Chovatia M."/>
            <person name="Clum A."/>
            <person name="Daum C."/>
            <person name="Haridas S."/>
            <person name="He G."/>
            <person name="LaButti K."/>
            <person name="Lipzen A."/>
            <person name="Mondo S."/>
            <person name="Riley R."/>
            <person name="Salamov A."/>
            <person name="Simmons B.A."/>
            <person name="Magnuson J.K."/>
            <person name="Henrissat B."/>
            <person name="Mortensen U.H."/>
            <person name="Larsen T.O."/>
            <person name="Devries R.P."/>
            <person name="Grigoriev I.V."/>
            <person name="Machida M."/>
            <person name="Baker S.E."/>
            <person name="Andersen M.R."/>
        </authorList>
    </citation>
    <scope>NUCLEOTIDE SEQUENCE</scope>
    <source>
        <strain evidence="1">CBS 117612</strain>
    </source>
</reference>
<dbReference type="EMBL" id="ML737129">
    <property type="protein sequence ID" value="KAE8343407.1"/>
    <property type="molecule type" value="Genomic_DNA"/>
</dbReference>
<dbReference type="OrthoDB" id="10626430at2759"/>
<accession>A0A5N6YD49</accession>
<evidence type="ECO:0000313" key="1">
    <source>
        <dbReference type="EMBL" id="KAE8343407.1"/>
    </source>
</evidence>
<dbReference type="Proteomes" id="UP000325558">
    <property type="component" value="Unassembled WGS sequence"/>
</dbReference>
<gene>
    <name evidence="1" type="ORF">BDV24DRAFT_161454</name>
</gene>
<dbReference type="AlphaFoldDB" id="A0A5N6YD49"/>
<organism evidence="1">
    <name type="scientific">Aspergillus arachidicola</name>
    <dbReference type="NCBI Taxonomy" id="656916"/>
    <lineage>
        <taxon>Eukaryota</taxon>
        <taxon>Fungi</taxon>
        <taxon>Dikarya</taxon>
        <taxon>Ascomycota</taxon>
        <taxon>Pezizomycotina</taxon>
        <taxon>Eurotiomycetes</taxon>
        <taxon>Eurotiomycetidae</taxon>
        <taxon>Eurotiales</taxon>
        <taxon>Aspergillaceae</taxon>
        <taxon>Aspergillus</taxon>
        <taxon>Aspergillus subgen. Circumdati</taxon>
    </lineage>
</organism>